<feature type="region of interest" description="Disordered" evidence="4">
    <location>
        <begin position="1"/>
        <end position="20"/>
    </location>
</feature>
<dbReference type="InterPro" id="IPR046335">
    <property type="entry name" value="LacI/GalR-like_sensor"/>
</dbReference>
<dbReference type="PROSITE" id="PS50932">
    <property type="entry name" value="HTH_LACI_2"/>
    <property type="match status" value="1"/>
</dbReference>
<sequence>MPEGPGEPASGTWPAPVRRPTGRDVARLAGVSQATVSLVFSGSEAGRRVSDATRERVREAARSLGYRPQAAGRQLRLGRSGMILLAVPNILGPFFGRVLEGVHEEAGKHGLAVVVSSGWGSATLAEAATTSRFDGLLICSPDDSQLGELPADTPAVFLDADPGTDRARPTIELDVAGGMRAAVEHLAALGHRRIGRLRSTHSAYTFRVRQAAFERAAEALGLDVVEFGVSLNEGQPAAHSVAHRLLEHPDRPRAVICDDDVVASGVYQAAVELGLRVPADLSVVGIDNVPVAALLAPPLTTVDLPGEELGRAGVAALADLLRGEPVAAVPPLATSLVLRSSTAAA</sequence>
<keyword evidence="1" id="KW-0805">Transcription regulation</keyword>
<dbReference type="CDD" id="cd06267">
    <property type="entry name" value="PBP1_LacI_sugar_binding-like"/>
    <property type="match status" value="1"/>
</dbReference>
<dbReference type="RefSeq" id="WP_313765146.1">
    <property type="nucleotide sequence ID" value="NZ_BAAAVH010000018.1"/>
</dbReference>
<dbReference type="CDD" id="cd01392">
    <property type="entry name" value="HTH_LacI"/>
    <property type="match status" value="1"/>
</dbReference>
<name>A0ABW1F311_9ACTN</name>
<keyword evidence="2 6" id="KW-0238">DNA-binding</keyword>
<evidence type="ECO:0000256" key="1">
    <source>
        <dbReference type="ARBA" id="ARBA00023015"/>
    </source>
</evidence>
<dbReference type="PANTHER" id="PTHR30146">
    <property type="entry name" value="LACI-RELATED TRANSCRIPTIONAL REPRESSOR"/>
    <property type="match status" value="1"/>
</dbReference>
<accession>A0ABW1F311</accession>
<keyword evidence="3" id="KW-0804">Transcription</keyword>
<dbReference type="GO" id="GO:0003677">
    <property type="term" value="F:DNA binding"/>
    <property type="evidence" value="ECO:0007669"/>
    <property type="project" value="UniProtKB-KW"/>
</dbReference>
<dbReference type="Gene3D" id="3.40.50.2300">
    <property type="match status" value="2"/>
</dbReference>
<dbReference type="Gene3D" id="1.10.260.40">
    <property type="entry name" value="lambda repressor-like DNA-binding domains"/>
    <property type="match status" value="1"/>
</dbReference>
<evidence type="ECO:0000259" key="5">
    <source>
        <dbReference type="PROSITE" id="PS50932"/>
    </source>
</evidence>
<protein>
    <submittedName>
        <fullName evidence="6">LacI family DNA-binding transcriptional regulator</fullName>
    </submittedName>
</protein>
<proteinExistence type="predicted"/>
<evidence type="ECO:0000256" key="3">
    <source>
        <dbReference type="ARBA" id="ARBA00023163"/>
    </source>
</evidence>
<evidence type="ECO:0000313" key="7">
    <source>
        <dbReference type="Proteomes" id="UP001596067"/>
    </source>
</evidence>
<dbReference type="InterPro" id="IPR028082">
    <property type="entry name" value="Peripla_BP_I"/>
</dbReference>
<gene>
    <name evidence="6" type="ORF">ACFP0N_22175</name>
</gene>
<dbReference type="EMBL" id="JBHSOD010000030">
    <property type="protein sequence ID" value="MFC5887678.1"/>
    <property type="molecule type" value="Genomic_DNA"/>
</dbReference>
<feature type="domain" description="HTH lacI-type" evidence="5">
    <location>
        <begin position="20"/>
        <end position="77"/>
    </location>
</feature>
<dbReference type="InterPro" id="IPR010982">
    <property type="entry name" value="Lambda_DNA-bd_dom_sf"/>
</dbReference>
<evidence type="ECO:0000256" key="2">
    <source>
        <dbReference type="ARBA" id="ARBA00023125"/>
    </source>
</evidence>
<organism evidence="6 7">
    <name type="scientific">Kitasatospora aburaviensis</name>
    <dbReference type="NCBI Taxonomy" id="67265"/>
    <lineage>
        <taxon>Bacteria</taxon>
        <taxon>Bacillati</taxon>
        <taxon>Actinomycetota</taxon>
        <taxon>Actinomycetes</taxon>
        <taxon>Kitasatosporales</taxon>
        <taxon>Streptomycetaceae</taxon>
        <taxon>Kitasatospora</taxon>
    </lineage>
</organism>
<dbReference type="PANTHER" id="PTHR30146:SF138">
    <property type="entry name" value="TRANSCRIPTIONAL REGULATORY PROTEIN"/>
    <property type="match status" value="1"/>
</dbReference>
<comment type="caution">
    <text evidence="6">The sequence shown here is derived from an EMBL/GenBank/DDBJ whole genome shotgun (WGS) entry which is preliminary data.</text>
</comment>
<dbReference type="Pfam" id="PF13377">
    <property type="entry name" value="Peripla_BP_3"/>
    <property type="match status" value="1"/>
</dbReference>
<reference evidence="7" key="1">
    <citation type="journal article" date="2019" name="Int. J. Syst. Evol. Microbiol.">
        <title>The Global Catalogue of Microorganisms (GCM) 10K type strain sequencing project: providing services to taxonomists for standard genome sequencing and annotation.</title>
        <authorList>
            <consortium name="The Broad Institute Genomics Platform"/>
            <consortium name="The Broad Institute Genome Sequencing Center for Infectious Disease"/>
            <person name="Wu L."/>
            <person name="Ma J."/>
        </authorList>
    </citation>
    <scope>NUCLEOTIDE SEQUENCE [LARGE SCALE GENOMIC DNA]</scope>
    <source>
        <strain evidence="7">CGMCC 4.1469</strain>
    </source>
</reference>
<evidence type="ECO:0000313" key="6">
    <source>
        <dbReference type="EMBL" id="MFC5887678.1"/>
    </source>
</evidence>
<dbReference type="Proteomes" id="UP001596067">
    <property type="component" value="Unassembled WGS sequence"/>
</dbReference>
<keyword evidence="7" id="KW-1185">Reference proteome</keyword>
<evidence type="ECO:0000256" key="4">
    <source>
        <dbReference type="SAM" id="MobiDB-lite"/>
    </source>
</evidence>
<dbReference type="SMART" id="SM00354">
    <property type="entry name" value="HTH_LACI"/>
    <property type="match status" value="1"/>
</dbReference>
<dbReference type="InterPro" id="IPR000843">
    <property type="entry name" value="HTH_LacI"/>
</dbReference>
<dbReference type="SUPFAM" id="SSF47413">
    <property type="entry name" value="lambda repressor-like DNA-binding domains"/>
    <property type="match status" value="1"/>
</dbReference>
<dbReference type="SUPFAM" id="SSF53822">
    <property type="entry name" value="Periplasmic binding protein-like I"/>
    <property type="match status" value="1"/>
</dbReference>
<dbReference type="Pfam" id="PF00356">
    <property type="entry name" value="LacI"/>
    <property type="match status" value="1"/>
</dbReference>